<feature type="region of interest" description="Disordered" evidence="1">
    <location>
        <begin position="1"/>
        <end position="53"/>
    </location>
</feature>
<evidence type="ECO:0000256" key="1">
    <source>
        <dbReference type="SAM" id="MobiDB-lite"/>
    </source>
</evidence>
<evidence type="ECO:0000313" key="3">
    <source>
        <dbReference type="Proteomes" id="UP000299102"/>
    </source>
</evidence>
<dbReference type="Proteomes" id="UP000299102">
    <property type="component" value="Unassembled WGS sequence"/>
</dbReference>
<keyword evidence="3" id="KW-1185">Reference proteome</keyword>
<dbReference type="AlphaFoldDB" id="A0A4C1W1K5"/>
<evidence type="ECO:0000313" key="2">
    <source>
        <dbReference type="EMBL" id="GBP44432.1"/>
    </source>
</evidence>
<feature type="region of interest" description="Disordered" evidence="1">
    <location>
        <begin position="72"/>
        <end position="91"/>
    </location>
</feature>
<comment type="caution">
    <text evidence="2">The sequence shown here is derived from an EMBL/GenBank/DDBJ whole genome shotgun (WGS) entry which is preliminary data.</text>
</comment>
<accession>A0A4C1W1K5</accession>
<organism evidence="2 3">
    <name type="scientific">Eumeta variegata</name>
    <name type="common">Bagworm moth</name>
    <name type="synonym">Eumeta japonica</name>
    <dbReference type="NCBI Taxonomy" id="151549"/>
    <lineage>
        <taxon>Eukaryota</taxon>
        <taxon>Metazoa</taxon>
        <taxon>Ecdysozoa</taxon>
        <taxon>Arthropoda</taxon>
        <taxon>Hexapoda</taxon>
        <taxon>Insecta</taxon>
        <taxon>Pterygota</taxon>
        <taxon>Neoptera</taxon>
        <taxon>Endopterygota</taxon>
        <taxon>Lepidoptera</taxon>
        <taxon>Glossata</taxon>
        <taxon>Ditrysia</taxon>
        <taxon>Tineoidea</taxon>
        <taxon>Psychidae</taxon>
        <taxon>Oiketicinae</taxon>
        <taxon>Eumeta</taxon>
    </lineage>
</organism>
<feature type="compositionally biased region" description="Basic and acidic residues" evidence="1">
    <location>
        <begin position="1"/>
        <end position="26"/>
    </location>
</feature>
<sequence length="252" mass="28627">MEQEGTQKDDDVLRVDNSEVRGEIARQKGRPPARAAPPEPRPPKPTNQVDPSRRVQKAYLCQKLSVKSSATIWPTQPPPWTTPTGRGSGPEVPRHALFRGRHDTRSLNQLYDRVVLIIHLLEHTLPYFSFFKLRSLDLTSSTLTLYKAKAANKRCHQCRGNVRECLMCSSMVRKFRTEHGGRQRSGAALMLSRRVPSARSNKNYIIRRTSPASQIGRTRPFALNGAYKSLRLARYSLLIADNLVIREESRSE</sequence>
<reference evidence="2 3" key="1">
    <citation type="journal article" date="2019" name="Commun. Biol.">
        <title>The bagworm genome reveals a unique fibroin gene that provides high tensile strength.</title>
        <authorList>
            <person name="Kono N."/>
            <person name="Nakamura H."/>
            <person name="Ohtoshi R."/>
            <person name="Tomita M."/>
            <person name="Numata K."/>
            <person name="Arakawa K."/>
        </authorList>
    </citation>
    <scope>NUCLEOTIDE SEQUENCE [LARGE SCALE GENOMIC DNA]</scope>
</reference>
<feature type="compositionally biased region" description="Pro residues" evidence="1">
    <location>
        <begin position="34"/>
        <end position="45"/>
    </location>
</feature>
<proteinExistence type="predicted"/>
<dbReference type="EMBL" id="BGZK01000453">
    <property type="protein sequence ID" value="GBP44432.1"/>
    <property type="molecule type" value="Genomic_DNA"/>
</dbReference>
<name>A0A4C1W1K5_EUMVA</name>
<gene>
    <name evidence="2" type="ORF">EVAR_39440_1</name>
</gene>
<protein>
    <submittedName>
        <fullName evidence="2">Uncharacterized protein</fullName>
    </submittedName>
</protein>